<dbReference type="InterPro" id="IPR036397">
    <property type="entry name" value="RNaseH_sf"/>
</dbReference>
<evidence type="ECO:0000313" key="3">
    <source>
        <dbReference type="Proteomes" id="UP000534286"/>
    </source>
</evidence>
<reference evidence="2 3" key="1">
    <citation type="submission" date="2020-08" db="EMBL/GenBank/DDBJ databases">
        <title>Sequencing the genomes of 1000 actinobacteria strains.</title>
        <authorList>
            <person name="Klenk H.-P."/>
        </authorList>
    </citation>
    <scope>NUCLEOTIDE SEQUENCE [LARGE SCALE GENOMIC DNA]</scope>
    <source>
        <strain evidence="2 3">DSM 43023</strain>
    </source>
</reference>
<dbReference type="SUPFAM" id="SSF53098">
    <property type="entry name" value="Ribonuclease H-like"/>
    <property type="match status" value="1"/>
</dbReference>
<dbReference type="InterPro" id="IPR012337">
    <property type="entry name" value="RNaseH-like_sf"/>
</dbReference>
<dbReference type="AlphaFoldDB" id="A0A7W7S3M7"/>
<dbReference type="Gene3D" id="3.30.420.10">
    <property type="entry name" value="Ribonuclease H-like superfamily/Ribonuclease H"/>
    <property type="match status" value="1"/>
</dbReference>
<gene>
    <name evidence="2" type="ORF">FHR32_007724</name>
</gene>
<accession>A0A7W7S3M7</accession>
<dbReference type="GO" id="GO:0003676">
    <property type="term" value="F:nucleic acid binding"/>
    <property type="evidence" value="ECO:0007669"/>
    <property type="project" value="InterPro"/>
</dbReference>
<keyword evidence="3" id="KW-1185">Reference proteome</keyword>
<evidence type="ECO:0000259" key="1">
    <source>
        <dbReference type="Pfam" id="PF13358"/>
    </source>
</evidence>
<dbReference type="EMBL" id="JACHJU010000005">
    <property type="protein sequence ID" value="MBB4943324.1"/>
    <property type="molecule type" value="Genomic_DNA"/>
</dbReference>
<comment type="caution">
    <text evidence="2">The sequence shown here is derived from an EMBL/GenBank/DDBJ whole genome shotgun (WGS) entry which is preliminary data.</text>
</comment>
<proteinExistence type="predicted"/>
<name>A0A7W7S3M7_9ACTN</name>
<protein>
    <recommendedName>
        <fullName evidence="1">Tc1-like transposase DDE domain-containing protein</fullName>
    </recommendedName>
</protein>
<sequence length="144" mass="15700">MGIRPTGGNCWTEQGRPDRVAATYHRTHGVTYFHGCYSIGADTMWGVNRRRKGAAHTIAALKSIRAALPDGAPIYVILDNLSARKGAKIRRWAEKNKVTLCFTPTGASWANPVEAHFGPLRQFILANSDGAAAPSPTRHDPAHR</sequence>
<evidence type="ECO:0000313" key="2">
    <source>
        <dbReference type="EMBL" id="MBB4943324.1"/>
    </source>
</evidence>
<dbReference type="Pfam" id="PF13358">
    <property type="entry name" value="DDE_3"/>
    <property type="match status" value="1"/>
</dbReference>
<feature type="domain" description="Tc1-like transposase DDE" evidence="1">
    <location>
        <begin position="9"/>
        <end position="124"/>
    </location>
</feature>
<dbReference type="InterPro" id="IPR038717">
    <property type="entry name" value="Tc1-like_DDE_dom"/>
</dbReference>
<organism evidence="2 3">
    <name type="scientific">Streptosporangium album</name>
    <dbReference type="NCBI Taxonomy" id="47479"/>
    <lineage>
        <taxon>Bacteria</taxon>
        <taxon>Bacillati</taxon>
        <taxon>Actinomycetota</taxon>
        <taxon>Actinomycetes</taxon>
        <taxon>Streptosporangiales</taxon>
        <taxon>Streptosporangiaceae</taxon>
        <taxon>Streptosporangium</taxon>
    </lineage>
</organism>
<dbReference type="Proteomes" id="UP000534286">
    <property type="component" value="Unassembled WGS sequence"/>
</dbReference>